<dbReference type="STRING" id="1798683.A3C90_03715"/>
<evidence type="ECO:0000313" key="2">
    <source>
        <dbReference type="EMBL" id="OGH69615.1"/>
    </source>
</evidence>
<dbReference type="AlphaFoldDB" id="A0A1F6MDC0"/>
<accession>A0A1F6MDC0</accession>
<dbReference type="Pfam" id="PF04480">
    <property type="entry name" value="DUF559"/>
    <property type="match status" value="1"/>
</dbReference>
<organism evidence="2 3">
    <name type="scientific">Candidatus Magasanikbacteria bacterium RIFCSPHIGHO2_02_FULL_51_14</name>
    <dbReference type="NCBI Taxonomy" id="1798683"/>
    <lineage>
        <taxon>Bacteria</taxon>
        <taxon>Candidatus Magasanikiibacteriota</taxon>
    </lineage>
</organism>
<dbReference type="PANTHER" id="PTHR38590:SF1">
    <property type="entry name" value="BLL0828 PROTEIN"/>
    <property type="match status" value="1"/>
</dbReference>
<reference evidence="2 3" key="1">
    <citation type="journal article" date="2016" name="Nat. Commun.">
        <title>Thousands of microbial genomes shed light on interconnected biogeochemical processes in an aquifer system.</title>
        <authorList>
            <person name="Anantharaman K."/>
            <person name="Brown C.T."/>
            <person name="Hug L.A."/>
            <person name="Sharon I."/>
            <person name="Castelle C.J."/>
            <person name="Probst A.J."/>
            <person name="Thomas B.C."/>
            <person name="Singh A."/>
            <person name="Wilkins M.J."/>
            <person name="Karaoz U."/>
            <person name="Brodie E.L."/>
            <person name="Williams K.H."/>
            <person name="Hubbard S.S."/>
            <person name="Banfield J.F."/>
        </authorList>
    </citation>
    <scope>NUCLEOTIDE SEQUENCE [LARGE SCALE GENOMIC DNA]</scope>
</reference>
<dbReference type="Gene3D" id="3.40.960.10">
    <property type="entry name" value="VSR Endonuclease"/>
    <property type="match status" value="1"/>
</dbReference>
<dbReference type="InterPro" id="IPR047216">
    <property type="entry name" value="Endonuclease_DUF559_bact"/>
</dbReference>
<dbReference type="PANTHER" id="PTHR38590">
    <property type="entry name" value="BLL0828 PROTEIN"/>
    <property type="match status" value="1"/>
</dbReference>
<dbReference type="CDD" id="cd01038">
    <property type="entry name" value="Endonuclease_DUF559"/>
    <property type="match status" value="1"/>
</dbReference>
<name>A0A1F6MDC0_9BACT</name>
<dbReference type="InterPro" id="IPR007569">
    <property type="entry name" value="DUF559"/>
</dbReference>
<feature type="domain" description="DUF559" evidence="1">
    <location>
        <begin position="13"/>
        <end position="127"/>
    </location>
</feature>
<proteinExistence type="predicted"/>
<sequence>MQIPYRQYKHIIKERARVMRNNPTDAEQAMWNLLRLGRLSGLRFLRQHAILFHANNRVYFFIADFYCHVYRLIIEVDGDIHDKKEQQEYDHMRTGTLLEMGYTVLRFRNEHVMNRPNDVLRLIQSHLEHVRKV</sequence>
<evidence type="ECO:0000259" key="1">
    <source>
        <dbReference type="Pfam" id="PF04480"/>
    </source>
</evidence>
<comment type="caution">
    <text evidence="2">The sequence shown here is derived from an EMBL/GenBank/DDBJ whole genome shotgun (WGS) entry which is preliminary data.</text>
</comment>
<dbReference type="InterPro" id="IPR011335">
    <property type="entry name" value="Restrct_endonuc-II-like"/>
</dbReference>
<evidence type="ECO:0000313" key="3">
    <source>
        <dbReference type="Proteomes" id="UP000177457"/>
    </source>
</evidence>
<dbReference type="EMBL" id="MFQE01000073">
    <property type="protein sequence ID" value="OGH69615.1"/>
    <property type="molecule type" value="Genomic_DNA"/>
</dbReference>
<protein>
    <recommendedName>
        <fullName evidence="1">DUF559 domain-containing protein</fullName>
    </recommendedName>
</protein>
<gene>
    <name evidence="2" type="ORF">A3C90_03715</name>
</gene>
<dbReference type="Proteomes" id="UP000177457">
    <property type="component" value="Unassembled WGS sequence"/>
</dbReference>
<dbReference type="SUPFAM" id="SSF52980">
    <property type="entry name" value="Restriction endonuclease-like"/>
    <property type="match status" value="1"/>
</dbReference>